<comment type="caution">
    <text evidence="1">The sequence shown here is derived from an EMBL/GenBank/DDBJ whole genome shotgun (WGS) entry which is preliminary data.</text>
</comment>
<dbReference type="Proteomes" id="UP001501585">
    <property type="component" value="Unassembled WGS sequence"/>
</dbReference>
<evidence type="ECO:0008006" key="3">
    <source>
        <dbReference type="Google" id="ProtNLM"/>
    </source>
</evidence>
<sequence>MPRLPAPGPRFWKGLRANRRTPVLSRLADGSYLSAIGQVRVRIIDAHVTMICAGGTVFTGPYRLVTTLTDARRHPATALVSLYHQRWEHESAYSALRHTLMGGRLLRSGDPVGVEQEMWALLTLYQALRMVMVDAAESRSGTDPDRCSFTVALQAAREHVVQASDVVTTAVDWVGPIGQRVLAALLPARRRRVSTRKVKSPISRYGERQDDGRPDTSCAVTGLAITVLQPALQERALPDVSRDDRHSARVERRREHVLALLKADPGRHWKAREIAHHLGDITLGSMYRQLSRWAKAGLLLKCGPGVYTSIEDLATLLLP</sequence>
<organism evidence="1 2">
    <name type="scientific">Nocardiopsis rhodophaea</name>
    <dbReference type="NCBI Taxonomy" id="280238"/>
    <lineage>
        <taxon>Bacteria</taxon>
        <taxon>Bacillati</taxon>
        <taxon>Actinomycetota</taxon>
        <taxon>Actinomycetes</taxon>
        <taxon>Streptosporangiales</taxon>
        <taxon>Nocardiopsidaceae</taxon>
        <taxon>Nocardiopsis</taxon>
    </lineage>
</organism>
<dbReference type="InterPro" id="IPR012337">
    <property type="entry name" value="RNaseH-like_sf"/>
</dbReference>
<proteinExistence type="predicted"/>
<accession>A0ABN2TSV0</accession>
<keyword evidence="2" id="KW-1185">Reference proteome</keyword>
<gene>
    <name evidence="1" type="ORF">GCM10009799_52200</name>
</gene>
<evidence type="ECO:0000313" key="1">
    <source>
        <dbReference type="EMBL" id="GAA2017882.1"/>
    </source>
</evidence>
<evidence type="ECO:0000313" key="2">
    <source>
        <dbReference type="Proteomes" id="UP001501585"/>
    </source>
</evidence>
<protein>
    <recommendedName>
        <fullName evidence="3">Transposase</fullName>
    </recommendedName>
</protein>
<reference evidence="1 2" key="1">
    <citation type="journal article" date="2019" name="Int. J. Syst. Evol. Microbiol.">
        <title>The Global Catalogue of Microorganisms (GCM) 10K type strain sequencing project: providing services to taxonomists for standard genome sequencing and annotation.</title>
        <authorList>
            <consortium name="The Broad Institute Genomics Platform"/>
            <consortium name="The Broad Institute Genome Sequencing Center for Infectious Disease"/>
            <person name="Wu L."/>
            <person name="Ma J."/>
        </authorList>
    </citation>
    <scope>NUCLEOTIDE SEQUENCE [LARGE SCALE GENOMIC DNA]</scope>
    <source>
        <strain evidence="1 2">JCM 15313</strain>
    </source>
</reference>
<dbReference type="EMBL" id="BAAAPC010000042">
    <property type="protein sequence ID" value="GAA2017882.1"/>
    <property type="molecule type" value="Genomic_DNA"/>
</dbReference>
<dbReference type="SUPFAM" id="SSF53098">
    <property type="entry name" value="Ribonuclease H-like"/>
    <property type="match status" value="1"/>
</dbReference>
<name>A0ABN2TSV0_9ACTN</name>